<organism evidence="1 2">
    <name type="scientific">Entomophthora muscae</name>
    <dbReference type="NCBI Taxonomy" id="34485"/>
    <lineage>
        <taxon>Eukaryota</taxon>
        <taxon>Fungi</taxon>
        <taxon>Fungi incertae sedis</taxon>
        <taxon>Zoopagomycota</taxon>
        <taxon>Entomophthoromycotina</taxon>
        <taxon>Entomophthoromycetes</taxon>
        <taxon>Entomophthorales</taxon>
        <taxon>Entomophthoraceae</taxon>
        <taxon>Entomophthora</taxon>
    </lineage>
</organism>
<sequence length="121" mass="13948">MISADRPFGILLYPYFEKAYEAVVGSPASSFKFVSKDTPFSTDKQTYGACLTYLIVVLSFRYLMRNQKPFSLTLLFRIHNLILTFISLALFLLISEQFIPPNPQSWLLLLSLQRECLEPED</sequence>
<gene>
    <name evidence="1" type="primary">ELO2_18</name>
    <name evidence="1" type="ORF">DSO57_1033732</name>
</gene>
<name>A0ACC2U917_9FUNG</name>
<evidence type="ECO:0000313" key="2">
    <source>
        <dbReference type="Proteomes" id="UP001165960"/>
    </source>
</evidence>
<keyword evidence="2" id="KW-1185">Reference proteome</keyword>
<dbReference type="EC" id="2.3.1.199" evidence="1"/>
<comment type="caution">
    <text evidence="1">The sequence shown here is derived from an EMBL/GenBank/DDBJ whole genome shotgun (WGS) entry which is preliminary data.</text>
</comment>
<reference evidence="1" key="1">
    <citation type="submission" date="2022-04" db="EMBL/GenBank/DDBJ databases">
        <title>Genome of the entomopathogenic fungus Entomophthora muscae.</title>
        <authorList>
            <person name="Elya C."/>
            <person name="Lovett B.R."/>
            <person name="Lee E."/>
            <person name="Macias A.M."/>
            <person name="Hajek A.E."/>
            <person name="De Bivort B.L."/>
            <person name="Kasson M.T."/>
            <person name="De Fine Licht H.H."/>
            <person name="Stajich J.E."/>
        </authorList>
    </citation>
    <scope>NUCLEOTIDE SEQUENCE</scope>
    <source>
        <strain evidence="1">Berkeley</strain>
    </source>
</reference>
<evidence type="ECO:0000313" key="1">
    <source>
        <dbReference type="EMBL" id="KAJ9083544.1"/>
    </source>
</evidence>
<accession>A0ACC2U917</accession>
<keyword evidence="1" id="KW-0012">Acyltransferase</keyword>
<dbReference type="EMBL" id="QTSX02000980">
    <property type="protein sequence ID" value="KAJ9083544.1"/>
    <property type="molecule type" value="Genomic_DNA"/>
</dbReference>
<proteinExistence type="predicted"/>
<keyword evidence="1" id="KW-0808">Transferase</keyword>
<protein>
    <submittedName>
        <fullName evidence="1">Fatty acyl-CoA elongase/Polyunsaturated fatty acid specific elongation enzyme</fullName>
        <ecNumber evidence="1">2.3.1.199</ecNumber>
    </submittedName>
</protein>
<dbReference type="Proteomes" id="UP001165960">
    <property type="component" value="Unassembled WGS sequence"/>
</dbReference>